<evidence type="ECO:0000313" key="4">
    <source>
        <dbReference type="Proteomes" id="UP000053477"/>
    </source>
</evidence>
<dbReference type="Proteomes" id="UP000053477">
    <property type="component" value="Unassembled WGS sequence"/>
</dbReference>
<feature type="transmembrane region" description="Helical" evidence="2">
    <location>
        <begin position="114"/>
        <end position="135"/>
    </location>
</feature>
<keyword evidence="4" id="KW-1185">Reference proteome</keyword>
<dbReference type="InParanoid" id="A0A0H2S5N4"/>
<keyword evidence="2" id="KW-0812">Transmembrane</keyword>
<reference evidence="3 4" key="1">
    <citation type="submission" date="2015-04" db="EMBL/GenBank/DDBJ databases">
        <title>Complete genome sequence of Schizopora paradoxa KUC8140, a cosmopolitan wood degrader in East Asia.</title>
        <authorList>
            <consortium name="DOE Joint Genome Institute"/>
            <person name="Min B."/>
            <person name="Park H."/>
            <person name="Jang Y."/>
            <person name="Kim J.-J."/>
            <person name="Kim K.H."/>
            <person name="Pangilinan J."/>
            <person name="Lipzen A."/>
            <person name="Riley R."/>
            <person name="Grigoriev I.V."/>
            <person name="Spatafora J.W."/>
            <person name="Choi I.-G."/>
        </authorList>
    </citation>
    <scope>NUCLEOTIDE SEQUENCE [LARGE SCALE GENOMIC DNA]</scope>
    <source>
        <strain evidence="3 4">KUC8140</strain>
    </source>
</reference>
<dbReference type="Pfam" id="PF11712">
    <property type="entry name" value="Vma12"/>
    <property type="match status" value="1"/>
</dbReference>
<accession>A0A0H2S5N4</accession>
<proteinExistence type="predicted"/>
<evidence type="ECO:0000256" key="1">
    <source>
        <dbReference type="SAM" id="MobiDB-lite"/>
    </source>
</evidence>
<feature type="region of interest" description="Disordered" evidence="1">
    <location>
        <begin position="83"/>
        <end position="108"/>
    </location>
</feature>
<organism evidence="3 4">
    <name type="scientific">Schizopora paradoxa</name>
    <dbReference type="NCBI Taxonomy" id="27342"/>
    <lineage>
        <taxon>Eukaryota</taxon>
        <taxon>Fungi</taxon>
        <taxon>Dikarya</taxon>
        <taxon>Basidiomycota</taxon>
        <taxon>Agaricomycotina</taxon>
        <taxon>Agaricomycetes</taxon>
        <taxon>Hymenochaetales</taxon>
        <taxon>Schizoporaceae</taxon>
        <taxon>Schizopora</taxon>
    </lineage>
</organism>
<dbReference type="InterPro" id="IPR021013">
    <property type="entry name" value="ATPase_Vma12"/>
</dbReference>
<protein>
    <recommendedName>
        <fullName evidence="5">Endoplasmic reticulum-based factor for assembly of V-ATPase</fullName>
    </recommendedName>
</protein>
<dbReference type="GO" id="GO:0070072">
    <property type="term" value="P:vacuolar proton-transporting V-type ATPase complex assembly"/>
    <property type="evidence" value="ECO:0007669"/>
    <property type="project" value="InterPro"/>
</dbReference>
<name>A0A0H2S5N4_9AGAM</name>
<evidence type="ECO:0008006" key="5">
    <source>
        <dbReference type="Google" id="ProtNLM"/>
    </source>
</evidence>
<feature type="compositionally biased region" description="Basic and acidic residues" evidence="1">
    <location>
        <begin position="203"/>
        <end position="216"/>
    </location>
</feature>
<keyword evidence="2" id="KW-1133">Transmembrane helix</keyword>
<sequence>MATASSDLTVSLEPHLKDALMPLLTLLPQDLSSELSQELNKAEIRYGIVADISKWCRSDEGAAALKARGMHPTSYSTVSLLAGTKTSPSSRLPPPNPPESAEQKSRREWGDRKALTAVLNGLLSVGCSGGAAWWAADKSGWRDEWKVLLALIVAAVVGLSETVLFMIWQSKYHTGSGSQMNYRRAVKTRSKKDDGEAPSTSRSPEKMASDGKTAHDVRRRTARLQKGEDAD</sequence>
<gene>
    <name evidence="3" type="ORF">SCHPADRAFT_918605</name>
</gene>
<dbReference type="EMBL" id="KQ085887">
    <property type="protein sequence ID" value="KLO19279.1"/>
    <property type="molecule type" value="Genomic_DNA"/>
</dbReference>
<dbReference type="OrthoDB" id="3193718at2759"/>
<dbReference type="AlphaFoldDB" id="A0A0H2S5N4"/>
<keyword evidence="2" id="KW-0472">Membrane</keyword>
<feature type="transmembrane region" description="Helical" evidence="2">
    <location>
        <begin position="147"/>
        <end position="168"/>
    </location>
</feature>
<feature type="region of interest" description="Disordered" evidence="1">
    <location>
        <begin position="175"/>
        <end position="231"/>
    </location>
</feature>
<evidence type="ECO:0000256" key="2">
    <source>
        <dbReference type="SAM" id="Phobius"/>
    </source>
</evidence>
<evidence type="ECO:0000313" key="3">
    <source>
        <dbReference type="EMBL" id="KLO19279.1"/>
    </source>
</evidence>